<dbReference type="InterPro" id="IPR024096">
    <property type="entry name" value="NO_sig/Golgi_transp_ligand-bd"/>
</dbReference>
<gene>
    <name evidence="10" type="primary">TRAPPC3</name>
    <name evidence="10" type="ORF">AOXY_G5907</name>
</gene>
<dbReference type="GO" id="GO:0016236">
    <property type="term" value="P:macroautophagy"/>
    <property type="evidence" value="ECO:0007669"/>
    <property type="project" value="UniProtKB-ARBA"/>
</dbReference>
<evidence type="ECO:0000256" key="6">
    <source>
        <dbReference type="ARBA" id="ARBA00022824"/>
    </source>
</evidence>
<evidence type="ECO:0000256" key="8">
    <source>
        <dbReference type="ARBA" id="ARBA00023034"/>
    </source>
</evidence>
<keyword evidence="11" id="KW-1185">Reference proteome</keyword>
<evidence type="ECO:0000256" key="2">
    <source>
        <dbReference type="ARBA" id="ARBA00004222"/>
    </source>
</evidence>
<protein>
    <recommendedName>
        <fullName evidence="9">Trafficking protein particle complex subunit</fullName>
    </recommendedName>
</protein>
<comment type="subcellular location">
    <subcellularLocation>
        <location evidence="3">Endoplasmic reticulum</location>
    </subcellularLocation>
    <subcellularLocation>
        <location evidence="2 9">Golgi apparatus</location>
        <location evidence="2 9">cis-Golgi network</location>
    </subcellularLocation>
</comment>
<dbReference type="GO" id="GO:0005794">
    <property type="term" value="C:Golgi apparatus"/>
    <property type="evidence" value="ECO:0007669"/>
    <property type="project" value="UniProtKB-SubCell"/>
</dbReference>
<dbReference type="PANTHER" id="PTHR13048">
    <property type="entry name" value="TRAFFICKING PROTEIN PARTICLE COMPLEX SUBUNIT 3"/>
    <property type="match status" value="1"/>
</dbReference>
<keyword evidence="7 9" id="KW-0931">ER-Golgi transport</keyword>
<dbReference type="Proteomes" id="UP001230051">
    <property type="component" value="Unassembled WGS sequence"/>
</dbReference>
<keyword evidence="6" id="KW-0256">Endoplasmic reticulum</keyword>
<dbReference type="Pfam" id="PF04051">
    <property type="entry name" value="TRAPP"/>
    <property type="match status" value="1"/>
</dbReference>
<comment type="caution">
    <text evidence="10">The sequence shown here is derived from an EMBL/GenBank/DDBJ whole genome shotgun (WGS) entry which is preliminary data.</text>
</comment>
<dbReference type="GO" id="GO:0048193">
    <property type="term" value="P:Golgi vesicle transport"/>
    <property type="evidence" value="ECO:0007669"/>
    <property type="project" value="InterPro"/>
</dbReference>
<organism evidence="10 11">
    <name type="scientific">Acipenser oxyrinchus oxyrinchus</name>
    <dbReference type="NCBI Taxonomy" id="40147"/>
    <lineage>
        <taxon>Eukaryota</taxon>
        <taxon>Metazoa</taxon>
        <taxon>Chordata</taxon>
        <taxon>Craniata</taxon>
        <taxon>Vertebrata</taxon>
        <taxon>Euteleostomi</taxon>
        <taxon>Actinopterygii</taxon>
        <taxon>Chondrostei</taxon>
        <taxon>Acipenseriformes</taxon>
        <taxon>Acipenseridae</taxon>
        <taxon>Acipenser</taxon>
    </lineage>
</organism>
<dbReference type="InterPro" id="IPR007194">
    <property type="entry name" value="TRAPP_component"/>
</dbReference>
<evidence type="ECO:0000256" key="5">
    <source>
        <dbReference type="ARBA" id="ARBA00022448"/>
    </source>
</evidence>
<dbReference type="AlphaFoldDB" id="A0AAD8GB91"/>
<dbReference type="GO" id="GO:0030008">
    <property type="term" value="C:TRAPP complex"/>
    <property type="evidence" value="ECO:0007669"/>
    <property type="project" value="InterPro"/>
</dbReference>
<sequence length="196" mass="21660">MSRQIRKSGIHTIDWHLPALSSSGSAHHLSTELFVLTYGALVSDLCKEYSNDEEINHRLETMGYNIGVRLIEDFLACSCVEKCQSYQETADVIAKVAFKMYLGVTPSVTSSSPAGDEFSLLLDSNPLEDFIEELPEGHSSLLYSNLLCGILRGALQKVRLAAHVELIQNGGKGEKKTEIRLSFLGKLEENLPKSED</sequence>
<evidence type="ECO:0000256" key="4">
    <source>
        <dbReference type="ARBA" id="ARBA00006218"/>
    </source>
</evidence>
<evidence type="ECO:0000313" key="11">
    <source>
        <dbReference type="Proteomes" id="UP001230051"/>
    </source>
</evidence>
<name>A0AAD8GB91_ACIOX</name>
<comment type="similarity">
    <text evidence="4 9">Belongs to the TRAPP small subunits family. BET3 subfamily.</text>
</comment>
<reference evidence="10" key="1">
    <citation type="submission" date="2022-02" db="EMBL/GenBank/DDBJ databases">
        <title>Atlantic sturgeon de novo genome assembly.</title>
        <authorList>
            <person name="Stock M."/>
            <person name="Klopp C."/>
            <person name="Guiguen Y."/>
            <person name="Cabau C."/>
            <person name="Parinello H."/>
            <person name="Santidrian Yebra-Pimentel E."/>
            <person name="Kuhl H."/>
            <person name="Dirks R.P."/>
            <person name="Guessner J."/>
            <person name="Wuertz S."/>
            <person name="Du K."/>
            <person name="Schartl M."/>
        </authorList>
    </citation>
    <scope>NUCLEOTIDE SEQUENCE</scope>
    <source>
        <strain evidence="10">STURGEONOMICS-FGT-2020</strain>
        <tissue evidence="10">Whole blood</tissue>
    </source>
</reference>
<comment type="subunit">
    <text evidence="9">Homodimer.</text>
</comment>
<dbReference type="Gene3D" id="3.30.1380.20">
    <property type="entry name" value="Trafficking protein particle complex subunit 3"/>
    <property type="match status" value="1"/>
</dbReference>
<evidence type="ECO:0000256" key="3">
    <source>
        <dbReference type="ARBA" id="ARBA00004240"/>
    </source>
</evidence>
<dbReference type="CDD" id="cd14942">
    <property type="entry name" value="TRAPPC3_bet3"/>
    <property type="match status" value="1"/>
</dbReference>
<keyword evidence="8 9" id="KW-0333">Golgi apparatus</keyword>
<accession>A0AAD8GB91</accession>
<dbReference type="SUPFAM" id="SSF111126">
    <property type="entry name" value="Ligand-binding domain in the NO signalling and Golgi transport"/>
    <property type="match status" value="1"/>
</dbReference>
<dbReference type="PIRSF" id="PIRSF018293">
    <property type="entry name" value="TRAPP_I_complex_Bet3"/>
    <property type="match status" value="1"/>
</dbReference>
<keyword evidence="5 9" id="KW-0813">Transport</keyword>
<evidence type="ECO:0000256" key="9">
    <source>
        <dbReference type="PIRNR" id="PIRNR018293"/>
    </source>
</evidence>
<dbReference type="GO" id="GO:0005783">
    <property type="term" value="C:endoplasmic reticulum"/>
    <property type="evidence" value="ECO:0007669"/>
    <property type="project" value="UniProtKB-SubCell"/>
</dbReference>
<comment type="function">
    <text evidence="1 9">May play a role in vesicular transport from endoplasmic reticulum to Golgi.</text>
</comment>
<evidence type="ECO:0000313" key="10">
    <source>
        <dbReference type="EMBL" id="KAK1171180.1"/>
    </source>
</evidence>
<dbReference type="InterPro" id="IPR016721">
    <property type="entry name" value="Bet3"/>
</dbReference>
<dbReference type="FunFam" id="3.30.1380.20:FF:000001">
    <property type="entry name" value="Trafficking protein particle complex subunit BET3"/>
    <property type="match status" value="1"/>
</dbReference>
<proteinExistence type="inferred from homology"/>
<evidence type="ECO:0000256" key="1">
    <source>
        <dbReference type="ARBA" id="ARBA00002910"/>
    </source>
</evidence>
<evidence type="ECO:0000256" key="7">
    <source>
        <dbReference type="ARBA" id="ARBA00022892"/>
    </source>
</evidence>
<dbReference type="EMBL" id="JAGXEW010000005">
    <property type="protein sequence ID" value="KAK1171180.1"/>
    <property type="molecule type" value="Genomic_DNA"/>
</dbReference>